<evidence type="ECO:0000313" key="2">
    <source>
        <dbReference type="Proteomes" id="UP000218231"/>
    </source>
</evidence>
<dbReference type="EMBL" id="LIAE01010230">
    <property type="protein sequence ID" value="PAV64997.1"/>
    <property type="molecule type" value="Genomic_DNA"/>
</dbReference>
<dbReference type="Proteomes" id="UP000218231">
    <property type="component" value="Unassembled WGS sequence"/>
</dbReference>
<reference evidence="1 2" key="1">
    <citation type="journal article" date="2017" name="Curr. Biol.">
        <title>Genome architecture and evolution of a unichromosomal asexual nematode.</title>
        <authorList>
            <person name="Fradin H."/>
            <person name="Zegar C."/>
            <person name="Gutwein M."/>
            <person name="Lucas J."/>
            <person name="Kovtun M."/>
            <person name="Corcoran D."/>
            <person name="Baugh L.R."/>
            <person name="Kiontke K."/>
            <person name="Gunsalus K."/>
            <person name="Fitch D.H."/>
            <person name="Piano F."/>
        </authorList>
    </citation>
    <scope>NUCLEOTIDE SEQUENCE [LARGE SCALE GENOMIC DNA]</scope>
    <source>
        <strain evidence="1">PF1309</strain>
    </source>
</reference>
<protein>
    <submittedName>
        <fullName evidence="1">Uncharacterized protein</fullName>
    </submittedName>
</protein>
<name>A0A2A2JTL1_9BILA</name>
<proteinExistence type="predicted"/>
<organism evidence="1 2">
    <name type="scientific">Diploscapter pachys</name>
    <dbReference type="NCBI Taxonomy" id="2018661"/>
    <lineage>
        <taxon>Eukaryota</taxon>
        <taxon>Metazoa</taxon>
        <taxon>Ecdysozoa</taxon>
        <taxon>Nematoda</taxon>
        <taxon>Chromadorea</taxon>
        <taxon>Rhabditida</taxon>
        <taxon>Rhabditina</taxon>
        <taxon>Rhabditomorpha</taxon>
        <taxon>Rhabditoidea</taxon>
        <taxon>Rhabditidae</taxon>
        <taxon>Diploscapter</taxon>
    </lineage>
</organism>
<gene>
    <name evidence="1" type="ORF">WR25_08326</name>
</gene>
<dbReference type="AlphaFoldDB" id="A0A2A2JTL1"/>
<keyword evidence="2" id="KW-1185">Reference proteome</keyword>
<sequence length="374" mass="42595">MASASDIPQADEQPAARPWPLLNLAVELIMNVLENLGCRGLISIALTYPRLKIIIHKSRTCTAFIIKKRLFCLRINSTKNNLTLEFTSSEVRNFRCSLTFWSGGSQHKMGLGLGWSGYAKKVAEMYDDEHSGEYDLTGLVHSSRMAATNMAKFLRVMSEKFVIKKFDLHVELEGNEYWPHLVQLFDEYNPDLGKCNYLTLTPGENNHLDLSEFFSHTIFSKGIDSLQFMGPGKGDNVNSDNFHNILRNTSIVTKNCYDIGLKDDNLAYLFSETLVLNIFSPSNSMDVSCSGFAKYIEHLRGQKQSKKNRSIMFGVTEGDSCFRLEQLLEEVPEACKAISKEKTRLGKAMMWNKFGDKWTFNNHYSHVQIDYEKI</sequence>
<accession>A0A2A2JTL1</accession>
<comment type="caution">
    <text evidence="1">The sequence shown here is derived from an EMBL/GenBank/DDBJ whole genome shotgun (WGS) entry which is preliminary data.</text>
</comment>
<evidence type="ECO:0000313" key="1">
    <source>
        <dbReference type="EMBL" id="PAV64997.1"/>
    </source>
</evidence>